<feature type="transmembrane region" description="Helical" evidence="1">
    <location>
        <begin position="118"/>
        <end position="138"/>
    </location>
</feature>
<feature type="transmembrane region" description="Helical" evidence="1">
    <location>
        <begin position="377"/>
        <end position="400"/>
    </location>
</feature>
<keyword evidence="3" id="KW-1185">Reference proteome</keyword>
<dbReference type="Proteomes" id="UP000032160">
    <property type="component" value="Chromosome I"/>
</dbReference>
<keyword evidence="1" id="KW-0812">Transmembrane</keyword>
<protein>
    <submittedName>
        <fullName evidence="2">Uncharacterized protein</fullName>
    </submittedName>
</protein>
<feature type="transmembrane region" description="Helical" evidence="1">
    <location>
        <begin position="6"/>
        <end position="31"/>
    </location>
</feature>
<dbReference type="EMBL" id="HG966617">
    <property type="protein sequence ID" value="CDO59089.1"/>
    <property type="molecule type" value="Genomic_DNA"/>
</dbReference>
<evidence type="ECO:0000313" key="2">
    <source>
        <dbReference type="EMBL" id="CDO59089.1"/>
    </source>
</evidence>
<organism evidence="2 3">
    <name type="scientific">Candidatus Phaeomarinibacter ectocarpi</name>
    <dbReference type="NCBI Taxonomy" id="1458461"/>
    <lineage>
        <taxon>Bacteria</taxon>
        <taxon>Pseudomonadati</taxon>
        <taxon>Pseudomonadota</taxon>
        <taxon>Alphaproteobacteria</taxon>
        <taxon>Hyphomicrobiales</taxon>
        <taxon>Parvibaculaceae</taxon>
        <taxon>Candidatus Phaeomarinibacter</taxon>
    </lineage>
</organism>
<dbReference type="OrthoDB" id="1402575at2"/>
<feature type="transmembrane region" description="Helical" evidence="1">
    <location>
        <begin position="437"/>
        <end position="454"/>
    </location>
</feature>
<dbReference type="AlphaFoldDB" id="X5ME76"/>
<dbReference type="HOGENOM" id="CLU_592762_0_0_5"/>
<dbReference type="STRING" id="1458461.BN1012_Phect875"/>
<feature type="transmembrane region" description="Helical" evidence="1">
    <location>
        <begin position="225"/>
        <end position="243"/>
    </location>
</feature>
<dbReference type="KEGG" id="pect:BN1012_Phect875"/>
<feature type="transmembrane region" description="Helical" evidence="1">
    <location>
        <begin position="79"/>
        <end position="98"/>
    </location>
</feature>
<keyword evidence="1" id="KW-1133">Transmembrane helix</keyword>
<evidence type="ECO:0000256" key="1">
    <source>
        <dbReference type="SAM" id="Phobius"/>
    </source>
</evidence>
<accession>X5ME76</accession>
<gene>
    <name evidence="2" type="ORF">BN1012_Phect875</name>
</gene>
<reference evidence="2 3" key="1">
    <citation type="journal article" date="2014" name="Front. Genet.">
        <title>Genome and metabolic network of "Candidatus Phaeomarinobacter ectocarpi" Ec32, a new candidate genus of Alphaproteobacteria frequently associated with brown algae.</title>
        <authorList>
            <person name="Dittami S.M."/>
            <person name="Barbeyron T."/>
            <person name="Boyen C."/>
            <person name="Cambefort J."/>
            <person name="Collet G."/>
            <person name="Delage L."/>
            <person name="Gobet A."/>
            <person name="Groisillier A."/>
            <person name="Leblanc C."/>
            <person name="Michel G."/>
            <person name="Scornet D."/>
            <person name="Siegel A."/>
            <person name="Tapia J.E."/>
            <person name="Tonon T."/>
        </authorList>
    </citation>
    <scope>NUCLEOTIDE SEQUENCE [LARGE SCALE GENOMIC DNA]</scope>
    <source>
        <strain evidence="2 3">Ec32</strain>
    </source>
</reference>
<proteinExistence type="predicted"/>
<feature type="transmembrane region" description="Helical" evidence="1">
    <location>
        <begin position="150"/>
        <end position="167"/>
    </location>
</feature>
<evidence type="ECO:0000313" key="3">
    <source>
        <dbReference type="Proteomes" id="UP000032160"/>
    </source>
</evidence>
<sequence>MTWLGVIASFLVALASLDFIAGFVVFCLFMMTGLTWVRGIIPVVPMALAYQWVFGTTGYLFFLFSDRWPGGDTMGDVEAAVLLSSVGLLAFAVGISWVLVRLPVNHWASVERYSPQKLFWLTIGAFLVGWIFDIGISSQLGGLSQPVGKLLEARFVLVFMLISTVIAQRQGWSYLVTSLGVVIGPSLLTGFSRFKEPIFVVAAAIAAEWQPASRDTAQKRINKRIIVSIVIAALGIAALGLVWNGSIKAQWREYLWQNGIGGSQIEKLEVFADVVISAPSDFDVARAWEATAGRLSSGLNYFSHVVARVPQHIDHEGGALIGRAIYHVTTPRFLFPNKENLGGDSWLVRQYAGLNVAGNESGASIGLGYIAEFYIDFGVAGVIFAAFLYGLLAGGMAYFLAVFSPDVRVFGAVLTTLFVSSFMVYDASFTKALGGQLQFTIILLVLLVGLGSWLRRAAIRG</sequence>
<feature type="transmembrane region" description="Helical" evidence="1">
    <location>
        <begin position="174"/>
        <end position="191"/>
    </location>
</feature>
<dbReference type="RefSeq" id="WP_145973463.1">
    <property type="nucleotide sequence ID" value="NZ_HG966617.1"/>
</dbReference>
<keyword evidence="1" id="KW-0472">Membrane</keyword>
<name>X5ME76_9HYPH</name>
<feature type="transmembrane region" description="Helical" evidence="1">
    <location>
        <begin position="43"/>
        <end position="64"/>
    </location>
</feature>